<feature type="transmembrane region" description="Helical" evidence="1">
    <location>
        <begin position="16"/>
        <end position="39"/>
    </location>
</feature>
<sequence length="1051" mass="116355">MQPRSRPPLVTISAGYISYAHTVLGFSAFFGALILGLCLHYHKIVKNHVAGWPDEWWPSVSATIGDWPQERSILQIFIALMSGPRISLVLLSALLVSLSNPQSFRSKALASTGILRTLSCGGWVYCTSTDLPLIHDVAMILYLVLTPVWMFISWGSLAPQPEKEARATAHDSPAAKLSERARKTRRNTAAAFFASIPFMCLFYYRHRVLEIPGAYTTYSFFEWNLIIQDLLFDLWSVYDLCRLEIHIVEATEPSPRATLGGSWWTGGTAVAVRDKAWSTSPASAAVAQSVASDAKEVDEILDSADDEADKGHLTVELSPRRQVFAFLSDIYVDFLWWTTLTALHPSIFFFSVYNLAIGGHEILLITQVFALGITLIPSLRCKLLEEPSLLVTPRSKPALIGLWALSLSSIATWWIPDPLSRLGFTGLAAGGIAVSQALSWGEAWQKGDKEVHRRVVSWLVGLALSSTAKYANHSNNPLWPFMHSGNGGKQPIGLALAGLSLIELLKRPASSTNTGTGGRARVKATKVDELQAALGMGGLLFALHTFLTDSGTMIAWTWTGFPIKGPMAIPHGWLILASTSIGIATAASRPDFGHHPAVLFFLALCNIVLILTRNWVAFLAAIDTAFLLPLVAFPLVQGALRHHPLRIMLWIWLVADLMTFFQVLTVAYAFVPGGMPFREKTWAMLAVQLLFLGVGLRQAQRSDSKTAASISHLSLPRPIMRCLIALLAAIVAVAVAVSRIRLVDTSTIIPHHAHDGSRVFTAGIQTVHFGLDQLFHDSSRRMADLYSDLQLDVLGLLETDLHRSVFGNRDLTQYLAQSLGMYADIGPSPLGHTWGCVLLSKFPIVNTTHHLLPSPDGELAPAIHAVLDAFGEHVNVWVSHNGQEETPVDRELQTKAIARVASATYPQPFVFLGYLVTKPHAERPSPYKILFEDGRIHDVEPLDSMRWCQYIGFRSLSRVAYIRVSRYTLTDTELQLAKFRVPDITGGEAPLDPSRDDKPRLVNHDHPMVRPEWWFPTHYIDRFASPSEKFSYTPWVYPRYYAPNEEEVVGV</sequence>
<dbReference type="Pfam" id="PF23022">
    <property type="entry name" value="6TM_1st_PGAP2IP"/>
    <property type="match status" value="1"/>
</dbReference>
<dbReference type="GO" id="GO:0005783">
    <property type="term" value="C:endoplasmic reticulum"/>
    <property type="evidence" value="ECO:0007669"/>
    <property type="project" value="TreeGrafter"/>
</dbReference>
<dbReference type="InterPro" id="IPR053911">
    <property type="entry name" value="PGAP2IP_TM_2nd"/>
</dbReference>
<dbReference type="SUPFAM" id="SSF56219">
    <property type="entry name" value="DNase I-like"/>
    <property type="match status" value="1"/>
</dbReference>
<dbReference type="EMBL" id="KZ819666">
    <property type="protein sequence ID" value="PWN28087.1"/>
    <property type="molecule type" value="Genomic_DNA"/>
</dbReference>
<feature type="transmembrane region" description="Helical" evidence="1">
    <location>
        <begin position="617"/>
        <end position="636"/>
    </location>
</feature>
<organism evidence="6 7">
    <name type="scientific">Jaminaea rosea</name>
    <dbReference type="NCBI Taxonomy" id="1569628"/>
    <lineage>
        <taxon>Eukaryota</taxon>
        <taxon>Fungi</taxon>
        <taxon>Dikarya</taxon>
        <taxon>Basidiomycota</taxon>
        <taxon>Ustilaginomycotina</taxon>
        <taxon>Exobasidiomycetes</taxon>
        <taxon>Microstromatales</taxon>
        <taxon>Microstromatales incertae sedis</taxon>
        <taxon>Jaminaea</taxon>
    </lineage>
</organism>
<dbReference type="InterPro" id="IPR036691">
    <property type="entry name" value="Endo/exonu/phosph_ase_sf"/>
</dbReference>
<evidence type="ECO:0008006" key="8">
    <source>
        <dbReference type="Google" id="ProtNLM"/>
    </source>
</evidence>
<dbReference type="AlphaFoldDB" id="A0A316US26"/>
<feature type="transmembrane region" description="Helical" evidence="1">
    <location>
        <begin position="76"/>
        <end position="96"/>
    </location>
</feature>
<keyword evidence="1" id="KW-1133">Transmembrane helix</keyword>
<dbReference type="STRING" id="1569628.A0A316US26"/>
<protein>
    <recommendedName>
        <fullName evidence="8">Calcofluor white hypersensitive protein</fullName>
    </recommendedName>
</protein>
<feature type="domain" description="PGAP2IP first transmembrane" evidence="4">
    <location>
        <begin position="334"/>
        <end position="502"/>
    </location>
</feature>
<evidence type="ECO:0000256" key="1">
    <source>
        <dbReference type="SAM" id="Phobius"/>
    </source>
</evidence>
<dbReference type="PANTHER" id="PTHR14859:SF1">
    <property type="entry name" value="PGAP2-INTERACTING PROTEIN"/>
    <property type="match status" value="1"/>
</dbReference>
<dbReference type="GeneID" id="37030027"/>
<dbReference type="Pfam" id="PF23021">
    <property type="entry name" value="6TM_2nd_PGAP2IP"/>
    <property type="match status" value="1"/>
</dbReference>
<dbReference type="GO" id="GO:0031505">
    <property type="term" value="P:fungal-type cell wall organization"/>
    <property type="evidence" value="ECO:0007669"/>
    <property type="project" value="TreeGrafter"/>
</dbReference>
<proteinExistence type="predicted"/>
<dbReference type="RefSeq" id="XP_025362699.1">
    <property type="nucleotide sequence ID" value="XM_025508204.1"/>
</dbReference>
<keyword evidence="1" id="KW-0812">Transmembrane</keyword>
<dbReference type="InterPro" id="IPR053912">
    <property type="entry name" value="PGAP2IP_TM_1nd"/>
</dbReference>
<feature type="domain" description="PGAP2IP C-terminal nuclease-like" evidence="5">
    <location>
        <begin position="758"/>
        <end position="983"/>
    </location>
</feature>
<dbReference type="Proteomes" id="UP000245884">
    <property type="component" value="Unassembled WGS sequence"/>
</dbReference>
<feature type="transmembrane region" description="Helical" evidence="1">
    <location>
        <begin position="719"/>
        <end position="737"/>
    </location>
</feature>
<dbReference type="InterPro" id="IPR019402">
    <property type="entry name" value="CWH43_N"/>
</dbReference>
<evidence type="ECO:0000259" key="2">
    <source>
        <dbReference type="Pfam" id="PF10277"/>
    </source>
</evidence>
<dbReference type="Pfam" id="PF23226">
    <property type="entry name" value="Exo_endo_phos_PGAP2IP"/>
    <property type="match status" value="1"/>
</dbReference>
<keyword evidence="1" id="KW-0472">Membrane</keyword>
<evidence type="ECO:0000313" key="6">
    <source>
        <dbReference type="EMBL" id="PWN28087.1"/>
    </source>
</evidence>
<feature type="transmembrane region" description="Helical" evidence="1">
    <location>
        <begin position="530"/>
        <end position="547"/>
    </location>
</feature>
<feature type="transmembrane region" description="Helical" evidence="1">
    <location>
        <begin position="362"/>
        <end position="379"/>
    </location>
</feature>
<reference evidence="6 7" key="1">
    <citation type="journal article" date="2018" name="Mol. Biol. Evol.">
        <title>Broad Genomic Sampling Reveals a Smut Pathogenic Ancestry of the Fungal Clade Ustilaginomycotina.</title>
        <authorList>
            <person name="Kijpornyongpan T."/>
            <person name="Mondo S.J."/>
            <person name="Barry K."/>
            <person name="Sandor L."/>
            <person name="Lee J."/>
            <person name="Lipzen A."/>
            <person name="Pangilinan J."/>
            <person name="LaButti K."/>
            <person name="Hainaut M."/>
            <person name="Henrissat B."/>
            <person name="Grigoriev I.V."/>
            <person name="Spatafora J.W."/>
            <person name="Aime M.C."/>
        </authorList>
    </citation>
    <scope>NUCLEOTIDE SEQUENCE [LARGE SCALE GENOMIC DNA]</scope>
    <source>
        <strain evidence="6 7">MCA 5214</strain>
    </source>
</reference>
<accession>A0A316US26</accession>
<evidence type="ECO:0000259" key="4">
    <source>
        <dbReference type="Pfam" id="PF23022"/>
    </source>
</evidence>
<evidence type="ECO:0000259" key="5">
    <source>
        <dbReference type="Pfam" id="PF23226"/>
    </source>
</evidence>
<feature type="domain" description="PGAP2IP second transmembrane" evidence="3">
    <location>
        <begin position="528"/>
        <end position="704"/>
    </location>
</feature>
<feature type="domain" description="CWH43-like N-terminal" evidence="2">
    <location>
        <begin position="15"/>
        <end position="240"/>
    </location>
</feature>
<evidence type="ECO:0000259" key="3">
    <source>
        <dbReference type="Pfam" id="PF23021"/>
    </source>
</evidence>
<feature type="transmembrane region" description="Helical" evidence="1">
    <location>
        <begin position="567"/>
        <end position="587"/>
    </location>
</feature>
<dbReference type="GO" id="GO:0016020">
    <property type="term" value="C:membrane"/>
    <property type="evidence" value="ECO:0007669"/>
    <property type="project" value="GOC"/>
</dbReference>
<feature type="transmembrane region" description="Helical" evidence="1">
    <location>
        <begin position="682"/>
        <end position="699"/>
    </location>
</feature>
<feature type="transmembrane region" description="Helical" evidence="1">
    <location>
        <begin position="648"/>
        <end position="670"/>
    </location>
</feature>
<dbReference type="PANTHER" id="PTHR14859">
    <property type="entry name" value="CALCOFLUOR WHITE HYPERSENSITIVE PROTEIN PRECURSOR"/>
    <property type="match status" value="1"/>
</dbReference>
<dbReference type="OrthoDB" id="68581at2759"/>
<dbReference type="Pfam" id="PF10277">
    <property type="entry name" value="Frag1"/>
    <property type="match status" value="1"/>
</dbReference>
<feature type="transmembrane region" description="Helical" evidence="1">
    <location>
        <begin position="594"/>
        <end position="611"/>
    </location>
</feature>
<dbReference type="Gene3D" id="3.60.10.10">
    <property type="entry name" value="Endonuclease/exonuclease/phosphatase"/>
    <property type="match status" value="1"/>
</dbReference>
<keyword evidence="7" id="KW-1185">Reference proteome</keyword>
<name>A0A316US26_9BASI</name>
<feature type="transmembrane region" description="Helical" evidence="1">
    <location>
        <begin position="399"/>
        <end position="416"/>
    </location>
</feature>
<feature type="transmembrane region" description="Helical" evidence="1">
    <location>
        <begin position="334"/>
        <end position="356"/>
    </location>
</feature>
<gene>
    <name evidence="6" type="ORF">BDZ90DRAFT_259912</name>
</gene>
<dbReference type="GO" id="GO:0006506">
    <property type="term" value="P:GPI anchor biosynthetic process"/>
    <property type="evidence" value="ECO:0007669"/>
    <property type="project" value="TreeGrafter"/>
</dbReference>
<evidence type="ECO:0000313" key="7">
    <source>
        <dbReference type="Proteomes" id="UP000245884"/>
    </source>
</evidence>
<feature type="transmembrane region" description="Helical" evidence="1">
    <location>
        <begin position="422"/>
        <end position="443"/>
    </location>
</feature>
<dbReference type="InterPro" id="IPR051916">
    <property type="entry name" value="GPI-anchor_lipid_remodeler"/>
</dbReference>
<dbReference type="InterPro" id="IPR057315">
    <property type="entry name" value="Exo_endo_phos_PGAP2IP_C"/>
</dbReference>
<feature type="transmembrane region" description="Helical" evidence="1">
    <location>
        <begin position="133"/>
        <end position="152"/>
    </location>
</feature>